<keyword evidence="3" id="KW-1185">Reference proteome</keyword>
<gene>
    <name evidence="2" type="ORF">J4H91_11035</name>
</gene>
<accession>A0A939LZL2</accession>
<evidence type="ECO:0000313" key="2">
    <source>
        <dbReference type="EMBL" id="MBO1805843.1"/>
    </source>
</evidence>
<organism evidence="2 3">
    <name type="scientific">Leucobacter ruminantium</name>
    <dbReference type="NCBI Taxonomy" id="1289170"/>
    <lineage>
        <taxon>Bacteria</taxon>
        <taxon>Bacillati</taxon>
        <taxon>Actinomycetota</taxon>
        <taxon>Actinomycetes</taxon>
        <taxon>Micrococcales</taxon>
        <taxon>Microbacteriaceae</taxon>
        <taxon>Leucobacter</taxon>
    </lineage>
</organism>
<evidence type="ECO:0000256" key="1">
    <source>
        <dbReference type="SAM" id="MobiDB-lite"/>
    </source>
</evidence>
<sequence>MKLQHPQGRVVDVPENIAEGYLALGWEPADGEPAEEVTAPSKSWKVDELKSYAAEHDIDLGSASKKDEILAAIEAATSPEEEPADGEPATHEPQIAAAE</sequence>
<evidence type="ECO:0000313" key="3">
    <source>
        <dbReference type="Proteomes" id="UP000664398"/>
    </source>
</evidence>
<dbReference type="EMBL" id="JAGDYL010000019">
    <property type="protein sequence ID" value="MBO1805843.1"/>
    <property type="molecule type" value="Genomic_DNA"/>
</dbReference>
<protein>
    <recommendedName>
        <fullName evidence="4">Rho termination factor, N-terminal domain</fullName>
    </recommendedName>
</protein>
<dbReference type="Proteomes" id="UP000664398">
    <property type="component" value="Unassembled WGS sequence"/>
</dbReference>
<feature type="region of interest" description="Disordered" evidence="1">
    <location>
        <begin position="74"/>
        <end position="99"/>
    </location>
</feature>
<dbReference type="RefSeq" id="WP_208046313.1">
    <property type="nucleotide sequence ID" value="NZ_JAGDYL010000019.1"/>
</dbReference>
<reference evidence="2" key="1">
    <citation type="submission" date="2021-03" db="EMBL/GenBank/DDBJ databases">
        <title>Leucobacter chromiisoli sp. nov., isolated from chromium-containing soil of chemical plant.</title>
        <authorList>
            <person name="Xu Z."/>
        </authorList>
    </citation>
    <scope>NUCLEOTIDE SEQUENCE</scope>
    <source>
        <strain evidence="2">A2</strain>
    </source>
</reference>
<proteinExistence type="predicted"/>
<name>A0A939LZL2_9MICO</name>
<dbReference type="AlphaFoldDB" id="A0A939LZL2"/>
<evidence type="ECO:0008006" key="4">
    <source>
        <dbReference type="Google" id="ProtNLM"/>
    </source>
</evidence>
<comment type="caution">
    <text evidence="2">The sequence shown here is derived from an EMBL/GenBank/DDBJ whole genome shotgun (WGS) entry which is preliminary data.</text>
</comment>